<sequence>MGKLLAAYLLEPASETISRQIIQSGGIDLMLWELGTQEVSTLGRVSNLSKQLYLQGGCFVGLYRNGRPLINPPGTMALEPRDRAILLTQV</sequence>
<evidence type="ECO:0000313" key="1">
    <source>
        <dbReference type="EMBL" id="KGE70640.1"/>
    </source>
</evidence>
<comment type="caution">
    <text evidence="1">The sequence shown here is derived from an EMBL/GenBank/DDBJ whole genome shotgun (WGS) entry which is preliminary data.</text>
</comment>
<evidence type="ECO:0000313" key="2">
    <source>
        <dbReference type="Proteomes" id="UP000029692"/>
    </source>
</evidence>
<name>A0A098QRZ8_9SPIO</name>
<proteinExistence type="predicted"/>
<keyword evidence="2" id="KW-1185">Reference proteome</keyword>
<dbReference type="AlphaFoldDB" id="A0A098QRZ8"/>
<dbReference type="EMBL" id="JNUP01000072">
    <property type="protein sequence ID" value="KGE70640.1"/>
    <property type="molecule type" value="Genomic_DNA"/>
</dbReference>
<gene>
    <name evidence="1" type="ORF">DC28_14070</name>
</gene>
<evidence type="ECO:0008006" key="3">
    <source>
        <dbReference type="Google" id="ProtNLM"/>
    </source>
</evidence>
<organism evidence="1 2">
    <name type="scientific">Spirochaeta lutea</name>
    <dbReference type="NCBI Taxonomy" id="1480694"/>
    <lineage>
        <taxon>Bacteria</taxon>
        <taxon>Pseudomonadati</taxon>
        <taxon>Spirochaetota</taxon>
        <taxon>Spirochaetia</taxon>
        <taxon>Spirochaetales</taxon>
        <taxon>Spirochaetaceae</taxon>
        <taxon>Spirochaeta</taxon>
    </lineage>
</organism>
<reference evidence="1 2" key="1">
    <citation type="submission" date="2014-05" db="EMBL/GenBank/DDBJ databases">
        <title>De novo Genome Sequence of Spirocheata sp.</title>
        <authorList>
            <person name="Shivani Y."/>
            <person name="Subhash Y."/>
            <person name="Tushar L."/>
            <person name="Sasikala C."/>
            <person name="Ramana C.V."/>
        </authorList>
    </citation>
    <scope>NUCLEOTIDE SEQUENCE [LARGE SCALE GENOMIC DNA]</scope>
    <source>
        <strain evidence="1 2">JC230</strain>
    </source>
</reference>
<dbReference type="Proteomes" id="UP000029692">
    <property type="component" value="Unassembled WGS sequence"/>
</dbReference>
<dbReference type="RefSeq" id="WP_037549898.1">
    <property type="nucleotide sequence ID" value="NZ_JNUP01000072.1"/>
</dbReference>
<protein>
    <recommendedName>
        <fullName evidence="3">RCK C-terminal domain-containing protein</fullName>
    </recommendedName>
</protein>
<accession>A0A098QRZ8</accession>